<dbReference type="GO" id="GO:0008813">
    <property type="term" value="F:chorismate lyase activity"/>
    <property type="evidence" value="ECO:0007669"/>
    <property type="project" value="UniProtKB-UniRule"/>
</dbReference>
<dbReference type="GO" id="GO:0042866">
    <property type="term" value="P:pyruvate biosynthetic process"/>
    <property type="evidence" value="ECO:0007669"/>
    <property type="project" value="UniProtKB-UniRule"/>
</dbReference>
<comment type="pathway">
    <text evidence="5">Cofactor biosynthesis; ubiquinone biosynthesis.</text>
</comment>
<dbReference type="PANTHER" id="PTHR38683">
    <property type="entry name" value="CHORISMATE PYRUVATE-LYASE"/>
    <property type="match status" value="1"/>
</dbReference>
<dbReference type="GO" id="GO:0006744">
    <property type="term" value="P:ubiquinone biosynthetic process"/>
    <property type="evidence" value="ECO:0007669"/>
    <property type="project" value="UniProtKB-UniRule"/>
</dbReference>
<keyword evidence="7" id="KW-1185">Reference proteome</keyword>
<feature type="binding site" evidence="5">
    <location>
        <position position="113"/>
    </location>
    <ligand>
        <name>substrate</name>
    </ligand>
</feature>
<dbReference type="PANTHER" id="PTHR38683:SF1">
    <property type="entry name" value="CHORISMATE PYRUVATE-LYASE"/>
    <property type="match status" value="1"/>
</dbReference>
<comment type="subcellular location">
    <subcellularLocation>
        <location evidence="5">Cytoplasm</location>
    </subcellularLocation>
</comment>
<keyword evidence="4 5" id="KW-0670">Pyruvate</keyword>
<reference evidence="6 7" key="1">
    <citation type="submission" date="2017-05" db="EMBL/GenBank/DDBJ databases">
        <title>Complete and WGS of Bordetella genogroups.</title>
        <authorList>
            <person name="Spilker T."/>
            <person name="LiPuma J."/>
        </authorList>
    </citation>
    <scope>NUCLEOTIDE SEQUENCE [LARGE SCALE GENOMIC DNA]</scope>
    <source>
        <strain evidence="6 7">AU7206</strain>
    </source>
</reference>
<comment type="function">
    <text evidence="5">Removes the pyruvyl group from chorismate, with concomitant aromatization of the ring, to provide 4-hydroxybenzoate (4HB) for the ubiquinone pathway.</text>
</comment>
<dbReference type="InterPro" id="IPR028978">
    <property type="entry name" value="Chorismate_lyase_/UTRA_dom_sf"/>
</dbReference>
<dbReference type="InterPro" id="IPR007440">
    <property type="entry name" value="Chorismate--pyruvate_lyase"/>
</dbReference>
<evidence type="ECO:0000313" key="7">
    <source>
        <dbReference type="Proteomes" id="UP000194161"/>
    </source>
</evidence>
<evidence type="ECO:0000256" key="2">
    <source>
        <dbReference type="ARBA" id="ARBA00022688"/>
    </source>
</evidence>
<name>A0A1W6ZAH1_9BORD</name>
<dbReference type="KEGG" id="bgm:CAL15_08160"/>
<dbReference type="SUPFAM" id="SSF64288">
    <property type="entry name" value="Chorismate lyase-like"/>
    <property type="match status" value="1"/>
</dbReference>
<dbReference type="HAMAP" id="MF_01632">
    <property type="entry name" value="UbiC"/>
    <property type="match status" value="1"/>
</dbReference>
<dbReference type="AlphaFoldDB" id="A0A1W6ZAH1"/>
<dbReference type="STRING" id="463040.CAL15_08160"/>
<dbReference type="Proteomes" id="UP000194161">
    <property type="component" value="Chromosome"/>
</dbReference>
<evidence type="ECO:0000256" key="4">
    <source>
        <dbReference type="ARBA" id="ARBA00023317"/>
    </source>
</evidence>
<keyword evidence="3 5" id="KW-0456">Lyase</keyword>
<evidence type="ECO:0000313" key="6">
    <source>
        <dbReference type="EMBL" id="ARP94361.1"/>
    </source>
</evidence>
<comment type="catalytic activity">
    <reaction evidence="5">
        <text>chorismate = 4-hydroxybenzoate + pyruvate</text>
        <dbReference type="Rhea" id="RHEA:16505"/>
        <dbReference type="ChEBI" id="CHEBI:15361"/>
        <dbReference type="ChEBI" id="CHEBI:17879"/>
        <dbReference type="ChEBI" id="CHEBI:29748"/>
        <dbReference type="EC" id="4.1.3.40"/>
    </reaction>
</comment>
<keyword evidence="2 5" id="KW-0831">Ubiquinone biosynthesis</keyword>
<sequence>MKIPCPTSSLGWHAAPAPSAPPLVKTWLARPGALTAGLRALGAFRLRVLGEYAQGVPPDEAHGMGLAPGTPVWVREIVMSVDGVDAVMARSLTPLQASHGVWQGMRRLRTRPLADMLYHDRGIRRSAFACSTVKRGVALRGPARNVLPADTRESAGLWARRSAFWRAGQPLLVTECFMPGFWAAAAARPEAVGQQAWDAGGAARRR</sequence>
<feature type="binding site" evidence="5">
    <location>
        <position position="75"/>
    </location>
    <ligand>
        <name>substrate</name>
    </ligand>
</feature>
<comment type="caution">
    <text evidence="5">Lacks conserved residue(s) required for the propagation of feature annotation.</text>
</comment>
<evidence type="ECO:0000256" key="3">
    <source>
        <dbReference type="ARBA" id="ARBA00023239"/>
    </source>
</evidence>
<organism evidence="6 7">
    <name type="scientific">Bordetella genomosp. 13</name>
    <dbReference type="NCBI Taxonomy" id="463040"/>
    <lineage>
        <taxon>Bacteria</taxon>
        <taxon>Pseudomonadati</taxon>
        <taxon>Pseudomonadota</taxon>
        <taxon>Betaproteobacteria</taxon>
        <taxon>Burkholderiales</taxon>
        <taxon>Alcaligenaceae</taxon>
        <taxon>Bordetella</taxon>
    </lineage>
</organism>
<dbReference type="RefSeq" id="WP_086078126.1">
    <property type="nucleotide sequence ID" value="NZ_CP021111.1"/>
</dbReference>
<feature type="binding site" evidence="5">
    <location>
        <position position="175"/>
    </location>
    <ligand>
        <name>substrate</name>
    </ligand>
</feature>
<dbReference type="UniPathway" id="UPA00232"/>
<dbReference type="GO" id="GO:0005829">
    <property type="term" value="C:cytosol"/>
    <property type="evidence" value="ECO:0007669"/>
    <property type="project" value="TreeGrafter"/>
</dbReference>
<gene>
    <name evidence="5" type="primary">ubiC</name>
    <name evidence="6" type="ORF">CAL15_08160</name>
</gene>
<protein>
    <recommendedName>
        <fullName evidence="5">Probable chorismate pyruvate-lyase</fullName>
        <shortName evidence="5">CL</shortName>
        <shortName evidence="5">CPL</shortName>
        <ecNumber evidence="5">4.1.3.40</ecNumber>
    </recommendedName>
</protein>
<dbReference type="Gene3D" id="3.40.1410.10">
    <property type="entry name" value="Chorismate lyase-like"/>
    <property type="match status" value="1"/>
</dbReference>
<evidence type="ECO:0000256" key="1">
    <source>
        <dbReference type="ARBA" id="ARBA00022490"/>
    </source>
</evidence>
<accession>A0A1W6ZAH1</accession>
<dbReference type="EC" id="4.1.3.40" evidence="5"/>
<keyword evidence="1 5" id="KW-0963">Cytoplasm</keyword>
<comment type="similarity">
    <text evidence="5">Belongs to the UbiC family.</text>
</comment>
<dbReference type="OrthoDB" id="8606430at2"/>
<proteinExistence type="inferred from homology"/>
<dbReference type="EMBL" id="CP021111">
    <property type="protein sequence ID" value="ARP94361.1"/>
    <property type="molecule type" value="Genomic_DNA"/>
</dbReference>
<dbReference type="Pfam" id="PF04345">
    <property type="entry name" value="Chor_lyase"/>
    <property type="match status" value="1"/>
</dbReference>
<evidence type="ECO:0000256" key="5">
    <source>
        <dbReference type="HAMAP-Rule" id="MF_01632"/>
    </source>
</evidence>